<evidence type="ECO:0000256" key="3">
    <source>
        <dbReference type="ARBA" id="ARBA00008295"/>
    </source>
</evidence>
<evidence type="ECO:0000256" key="6">
    <source>
        <dbReference type="ARBA" id="ARBA00022692"/>
    </source>
</evidence>
<evidence type="ECO:0000256" key="11">
    <source>
        <dbReference type="SAM" id="Phobius"/>
    </source>
</evidence>
<feature type="transmembrane region" description="Helical" evidence="11">
    <location>
        <begin position="90"/>
        <end position="113"/>
    </location>
</feature>
<feature type="transmembrane region" description="Helical" evidence="11">
    <location>
        <begin position="169"/>
        <end position="191"/>
    </location>
</feature>
<dbReference type="InterPro" id="IPR017974">
    <property type="entry name" value="Claudin_CS"/>
</dbReference>
<keyword evidence="6 11" id="KW-0812">Transmembrane</keyword>
<evidence type="ECO:0000256" key="7">
    <source>
        <dbReference type="ARBA" id="ARBA00022949"/>
    </source>
</evidence>
<dbReference type="InterPro" id="IPR006187">
    <property type="entry name" value="Claudin"/>
</dbReference>
<evidence type="ECO:0000313" key="12">
    <source>
        <dbReference type="Ensembl" id="ENSHCOP00000020918.1"/>
    </source>
</evidence>
<evidence type="ECO:0000256" key="5">
    <source>
        <dbReference type="ARBA" id="ARBA00022475"/>
    </source>
</evidence>
<reference evidence="12" key="2">
    <citation type="submission" date="2025-09" db="UniProtKB">
        <authorList>
            <consortium name="Ensembl"/>
        </authorList>
    </citation>
    <scope>IDENTIFICATION</scope>
</reference>
<feature type="compositionally biased region" description="Basic and acidic residues" evidence="10">
    <location>
        <begin position="250"/>
        <end position="264"/>
    </location>
</feature>
<accession>A0A3Q2YSN8</accession>
<dbReference type="PANTHER" id="PTHR12002">
    <property type="entry name" value="CLAUDIN"/>
    <property type="match status" value="1"/>
</dbReference>
<dbReference type="Pfam" id="PF00822">
    <property type="entry name" value="PMP22_Claudin"/>
    <property type="match status" value="1"/>
</dbReference>
<organism evidence="12 13">
    <name type="scientific">Hippocampus comes</name>
    <name type="common">Tiger tail seahorse</name>
    <dbReference type="NCBI Taxonomy" id="109280"/>
    <lineage>
        <taxon>Eukaryota</taxon>
        <taxon>Metazoa</taxon>
        <taxon>Chordata</taxon>
        <taxon>Craniata</taxon>
        <taxon>Vertebrata</taxon>
        <taxon>Euteleostomi</taxon>
        <taxon>Actinopterygii</taxon>
        <taxon>Neopterygii</taxon>
        <taxon>Teleostei</taxon>
        <taxon>Neoteleostei</taxon>
        <taxon>Acanthomorphata</taxon>
        <taxon>Syngnathiaria</taxon>
        <taxon>Syngnathiformes</taxon>
        <taxon>Syngnathoidei</taxon>
        <taxon>Syngnathidae</taxon>
        <taxon>Hippocampus</taxon>
    </lineage>
</organism>
<comment type="similarity">
    <text evidence="3">Belongs to the claudin family.</text>
</comment>
<dbReference type="Proteomes" id="UP000264820">
    <property type="component" value="Unplaced"/>
</dbReference>
<dbReference type="GO" id="GO:0005923">
    <property type="term" value="C:bicellular tight junction"/>
    <property type="evidence" value="ECO:0007669"/>
    <property type="project" value="UniProtKB-SubCell"/>
</dbReference>
<evidence type="ECO:0000256" key="2">
    <source>
        <dbReference type="ARBA" id="ARBA00004651"/>
    </source>
</evidence>
<dbReference type="PROSITE" id="PS01346">
    <property type="entry name" value="CLAUDIN"/>
    <property type="match status" value="1"/>
</dbReference>
<name>A0A3Q2YSN8_HIPCM</name>
<keyword evidence="8 11" id="KW-1133">Transmembrane helix</keyword>
<dbReference type="PRINTS" id="PR01077">
    <property type="entry name" value="CLAUDIN"/>
</dbReference>
<protein>
    <submittedName>
        <fullName evidence="12">Uncharacterized protein</fullName>
    </submittedName>
</protein>
<feature type="region of interest" description="Disordered" evidence="10">
    <location>
        <begin position="226"/>
        <end position="264"/>
    </location>
</feature>
<evidence type="ECO:0000313" key="13">
    <source>
        <dbReference type="Proteomes" id="UP000264820"/>
    </source>
</evidence>
<dbReference type="STRING" id="109280.ENSHCOP00000020918"/>
<feature type="transmembrane region" description="Helical" evidence="11">
    <location>
        <begin position="125"/>
        <end position="149"/>
    </location>
</feature>
<keyword evidence="5" id="KW-1003">Cell membrane</keyword>
<reference evidence="12" key="1">
    <citation type="submission" date="2025-08" db="UniProtKB">
        <authorList>
            <consortium name="Ensembl"/>
        </authorList>
    </citation>
    <scope>IDENTIFICATION</scope>
</reference>
<evidence type="ECO:0000256" key="9">
    <source>
        <dbReference type="ARBA" id="ARBA00023136"/>
    </source>
</evidence>
<sequence>MLRREVGAMLSAAAQILAFVLALLGTVGATVATLLPNWQVSIRVWSSMVAPMWQTRGLWMDCVWYGTGVFSCTTTNSSLVPPPYMQTTRAAMVLSCALAVFGLGLASVGLRCTRWGGGHRAKGRTSVAAGGCFVLASALCLGPASWFTSEVLATFMSAQQPDGSKYQPGGALCVTFISAGFLLVGGVIFCLSCPGSALPDYPTPTELDGLALARLQRCLPQAQRDSREKTLVGVDTPEVGKTYASPSRWSPKEVKDNYSRQEYV</sequence>
<dbReference type="Gene3D" id="1.20.140.150">
    <property type="match status" value="1"/>
</dbReference>
<dbReference type="GeneTree" id="ENSGT00940000161252"/>
<proteinExistence type="inferred from homology"/>
<evidence type="ECO:0000256" key="10">
    <source>
        <dbReference type="SAM" id="MobiDB-lite"/>
    </source>
</evidence>
<keyword evidence="4" id="KW-0796">Tight junction</keyword>
<dbReference type="GO" id="GO:0005886">
    <property type="term" value="C:plasma membrane"/>
    <property type="evidence" value="ECO:0007669"/>
    <property type="project" value="UniProtKB-SubCell"/>
</dbReference>
<comment type="subcellular location">
    <subcellularLocation>
        <location evidence="1">Cell junction</location>
        <location evidence="1">Tight junction</location>
    </subcellularLocation>
    <subcellularLocation>
        <location evidence="2">Cell membrane</location>
        <topology evidence="2">Multi-pass membrane protein</topology>
    </subcellularLocation>
</comment>
<dbReference type="Ensembl" id="ENSHCOT00000004950.1">
    <property type="protein sequence ID" value="ENSHCOP00000020918.1"/>
    <property type="gene ID" value="ENSHCOG00000007373.1"/>
</dbReference>
<evidence type="ECO:0000256" key="8">
    <source>
        <dbReference type="ARBA" id="ARBA00022989"/>
    </source>
</evidence>
<keyword evidence="9 11" id="KW-0472">Membrane</keyword>
<keyword evidence="13" id="KW-1185">Reference proteome</keyword>
<dbReference type="InterPro" id="IPR004031">
    <property type="entry name" value="PMP22/EMP/MP20/Claudin"/>
</dbReference>
<dbReference type="AlphaFoldDB" id="A0A3Q2YSN8"/>
<dbReference type="GO" id="GO:0005198">
    <property type="term" value="F:structural molecule activity"/>
    <property type="evidence" value="ECO:0007669"/>
    <property type="project" value="InterPro"/>
</dbReference>
<evidence type="ECO:0000256" key="1">
    <source>
        <dbReference type="ARBA" id="ARBA00004435"/>
    </source>
</evidence>
<dbReference type="OMA" id="WFTSEVL"/>
<keyword evidence="7" id="KW-0965">Cell junction</keyword>
<evidence type="ECO:0000256" key="4">
    <source>
        <dbReference type="ARBA" id="ARBA00022427"/>
    </source>
</evidence>